<reference evidence="1" key="1">
    <citation type="submission" date="2022-01" db="EMBL/GenBank/DDBJ databases">
        <title>Collection of gut derived symbiotic bacterial strains cultured from healthy donors.</title>
        <authorList>
            <person name="Lin H."/>
            <person name="Kohout C."/>
            <person name="Waligurski E."/>
            <person name="Pamer E.G."/>
        </authorList>
    </citation>
    <scope>NUCLEOTIDE SEQUENCE</scope>
    <source>
        <strain evidence="1">MSK.14.39</strain>
    </source>
</reference>
<dbReference type="EMBL" id="JAKNID010000003">
    <property type="protein sequence ID" value="MCG4564098.1"/>
    <property type="molecule type" value="Genomic_DNA"/>
</dbReference>
<proteinExistence type="predicted"/>
<evidence type="ECO:0008006" key="3">
    <source>
        <dbReference type="Google" id="ProtNLM"/>
    </source>
</evidence>
<name>A0A9Q4FKR5_9FIRM</name>
<keyword evidence="2" id="KW-1185">Reference proteome</keyword>
<gene>
    <name evidence="1" type="ORF">L0P62_01410</name>
</gene>
<protein>
    <recommendedName>
        <fullName evidence="3">DNA helicase PriA</fullName>
    </recommendedName>
</protein>
<evidence type="ECO:0000313" key="1">
    <source>
        <dbReference type="EMBL" id="MCG4564098.1"/>
    </source>
</evidence>
<evidence type="ECO:0000313" key="2">
    <source>
        <dbReference type="Proteomes" id="UP001108123"/>
    </source>
</evidence>
<accession>A0A9Q4FKR5</accession>
<organism evidence="1 2">
    <name type="scientific">Anaerosalibacter bizertensis</name>
    <dbReference type="NCBI Taxonomy" id="932217"/>
    <lineage>
        <taxon>Bacteria</taxon>
        <taxon>Bacillati</taxon>
        <taxon>Bacillota</taxon>
        <taxon>Tissierellia</taxon>
        <taxon>Tissierellales</taxon>
        <taxon>Sporanaerobacteraceae</taxon>
        <taxon>Anaerosalibacter</taxon>
    </lineage>
</organism>
<sequence length="58" mass="6641">MIKCSFCGYEFTEEESKQSCASCPLNKNCGKYKCPNCGYEILGKSRLFSFLKKKKGRK</sequence>
<dbReference type="AlphaFoldDB" id="A0A9Q4FKR5"/>
<comment type="caution">
    <text evidence="1">The sequence shown here is derived from an EMBL/GenBank/DDBJ whole genome shotgun (WGS) entry which is preliminary data.</text>
</comment>
<dbReference type="RefSeq" id="WP_226807508.1">
    <property type="nucleotide sequence ID" value="NZ_JAJBNW010000006.1"/>
</dbReference>
<dbReference type="Proteomes" id="UP001108123">
    <property type="component" value="Unassembled WGS sequence"/>
</dbReference>